<proteinExistence type="predicted"/>
<evidence type="ECO:0000313" key="1">
    <source>
        <dbReference type="EMBL" id="KAL2631478.1"/>
    </source>
</evidence>
<sequence length="148" mass="16027">MGSDVTVSVTAPSKISSHSGFIQAPTVNVTPHRGAPGNGQRRMMVVMASEAQFTERRKRVQDIQDRDIQEPKTIKKEILARLIATSAALVDSGNFLAAMGEEISATQRTDNKGCAPVTKDSGKISQQVAGSKPMDWCRVDPRKVIGDY</sequence>
<dbReference type="EMBL" id="JBHFFA010000004">
    <property type="protein sequence ID" value="KAL2631478.1"/>
    <property type="molecule type" value="Genomic_DNA"/>
</dbReference>
<dbReference type="AlphaFoldDB" id="A0ABD1YLK0"/>
<reference evidence="1 2" key="1">
    <citation type="submission" date="2024-09" db="EMBL/GenBank/DDBJ databases">
        <title>Chromosome-scale assembly of Riccia fluitans.</title>
        <authorList>
            <person name="Paukszto L."/>
            <person name="Sawicki J."/>
            <person name="Karawczyk K."/>
            <person name="Piernik-Szablinska J."/>
            <person name="Szczecinska M."/>
            <person name="Mazdziarz M."/>
        </authorList>
    </citation>
    <scope>NUCLEOTIDE SEQUENCE [LARGE SCALE GENOMIC DNA]</scope>
    <source>
        <strain evidence="1">Rf_01</strain>
        <tissue evidence="1">Aerial parts of the thallus</tissue>
    </source>
</reference>
<protein>
    <submittedName>
        <fullName evidence="1">Uncharacterized protein</fullName>
    </submittedName>
</protein>
<keyword evidence="2" id="KW-1185">Reference proteome</keyword>
<evidence type="ECO:0000313" key="2">
    <source>
        <dbReference type="Proteomes" id="UP001605036"/>
    </source>
</evidence>
<dbReference type="Proteomes" id="UP001605036">
    <property type="component" value="Unassembled WGS sequence"/>
</dbReference>
<comment type="caution">
    <text evidence="1">The sequence shown here is derived from an EMBL/GenBank/DDBJ whole genome shotgun (WGS) entry which is preliminary data.</text>
</comment>
<accession>A0ABD1YLK0</accession>
<name>A0ABD1YLK0_9MARC</name>
<gene>
    <name evidence="1" type="ORF">R1flu_016164</name>
</gene>
<organism evidence="1 2">
    <name type="scientific">Riccia fluitans</name>
    <dbReference type="NCBI Taxonomy" id="41844"/>
    <lineage>
        <taxon>Eukaryota</taxon>
        <taxon>Viridiplantae</taxon>
        <taxon>Streptophyta</taxon>
        <taxon>Embryophyta</taxon>
        <taxon>Marchantiophyta</taxon>
        <taxon>Marchantiopsida</taxon>
        <taxon>Marchantiidae</taxon>
        <taxon>Marchantiales</taxon>
        <taxon>Ricciaceae</taxon>
        <taxon>Riccia</taxon>
    </lineage>
</organism>